<dbReference type="NCBIfam" id="TIGR00694">
    <property type="entry name" value="thiM"/>
    <property type="match status" value="1"/>
</dbReference>
<evidence type="ECO:0000256" key="6">
    <source>
        <dbReference type="ARBA" id="ARBA00022741"/>
    </source>
</evidence>
<dbReference type="SUPFAM" id="SSF53613">
    <property type="entry name" value="Ribokinase-like"/>
    <property type="match status" value="1"/>
</dbReference>
<evidence type="ECO:0000256" key="10">
    <source>
        <dbReference type="ARBA" id="ARBA00022977"/>
    </source>
</evidence>
<dbReference type="CDD" id="cd01170">
    <property type="entry name" value="THZ_kinase"/>
    <property type="match status" value="1"/>
</dbReference>
<feature type="binding site" evidence="11">
    <location>
        <position position="196"/>
    </location>
    <ligand>
        <name>substrate</name>
    </ligand>
</feature>
<evidence type="ECO:0000256" key="9">
    <source>
        <dbReference type="ARBA" id="ARBA00022842"/>
    </source>
</evidence>
<name>A0ABW8TFP8_9CLOT</name>
<comment type="function">
    <text evidence="11">Catalyzes the phosphorylation of the hydroxyl group of 4-methyl-5-beta-hydroxyethylthiazole (THZ).</text>
</comment>
<evidence type="ECO:0000313" key="12">
    <source>
        <dbReference type="EMBL" id="MFL0250567.1"/>
    </source>
</evidence>
<evidence type="ECO:0000256" key="1">
    <source>
        <dbReference type="ARBA" id="ARBA00001771"/>
    </source>
</evidence>
<comment type="caution">
    <text evidence="12">The sequence shown here is derived from an EMBL/GenBank/DDBJ whole genome shotgun (WGS) entry which is preliminary data.</text>
</comment>
<organism evidence="12 13">
    <name type="scientific">Clostridium neuense</name>
    <dbReference type="NCBI Taxonomy" id="1728934"/>
    <lineage>
        <taxon>Bacteria</taxon>
        <taxon>Bacillati</taxon>
        <taxon>Bacillota</taxon>
        <taxon>Clostridia</taxon>
        <taxon>Eubacteriales</taxon>
        <taxon>Clostridiaceae</taxon>
        <taxon>Clostridium</taxon>
    </lineage>
</organism>
<dbReference type="InterPro" id="IPR029056">
    <property type="entry name" value="Ribokinase-like"/>
</dbReference>
<keyword evidence="13" id="KW-1185">Reference proteome</keyword>
<keyword evidence="4 11" id="KW-0808">Transferase</keyword>
<accession>A0ABW8TFP8</accession>
<evidence type="ECO:0000313" key="13">
    <source>
        <dbReference type="Proteomes" id="UP001623592"/>
    </source>
</evidence>
<feature type="binding site" evidence="11">
    <location>
        <position position="122"/>
    </location>
    <ligand>
        <name>ATP</name>
        <dbReference type="ChEBI" id="CHEBI:30616"/>
    </ligand>
</feature>
<comment type="similarity">
    <text evidence="11">Belongs to the Thz kinase family.</text>
</comment>
<protein>
    <recommendedName>
        <fullName evidence="11">Hydroxyethylthiazole kinase</fullName>
        <ecNumber evidence="11">2.7.1.50</ecNumber>
    </recommendedName>
    <alternativeName>
        <fullName evidence="11">4-methyl-5-beta-hydroxyethylthiazole kinase</fullName>
        <shortName evidence="11">TH kinase</shortName>
        <shortName evidence="11">Thz kinase</shortName>
    </alternativeName>
</protein>
<dbReference type="Pfam" id="PF02110">
    <property type="entry name" value="HK"/>
    <property type="match status" value="1"/>
</dbReference>
<evidence type="ECO:0000256" key="5">
    <source>
        <dbReference type="ARBA" id="ARBA00022723"/>
    </source>
</evidence>
<evidence type="ECO:0000256" key="11">
    <source>
        <dbReference type="HAMAP-Rule" id="MF_00228"/>
    </source>
</evidence>
<dbReference type="HAMAP" id="MF_00228">
    <property type="entry name" value="Thz_kinase"/>
    <property type="match status" value="1"/>
</dbReference>
<comment type="catalytic activity">
    <reaction evidence="1 11">
        <text>5-(2-hydroxyethyl)-4-methylthiazole + ATP = 4-methyl-5-(2-phosphooxyethyl)-thiazole + ADP + H(+)</text>
        <dbReference type="Rhea" id="RHEA:24212"/>
        <dbReference type="ChEBI" id="CHEBI:15378"/>
        <dbReference type="ChEBI" id="CHEBI:17957"/>
        <dbReference type="ChEBI" id="CHEBI:30616"/>
        <dbReference type="ChEBI" id="CHEBI:58296"/>
        <dbReference type="ChEBI" id="CHEBI:456216"/>
        <dbReference type="EC" id="2.7.1.50"/>
    </reaction>
</comment>
<dbReference type="Gene3D" id="3.40.1190.20">
    <property type="match status" value="1"/>
</dbReference>
<feature type="binding site" evidence="11">
    <location>
        <position position="46"/>
    </location>
    <ligand>
        <name>substrate</name>
    </ligand>
</feature>
<evidence type="ECO:0000256" key="2">
    <source>
        <dbReference type="ARBA" id="ARBA00001946"/>
    </source>
</evidence>
<dbReference type="PRINTS" id="PR01099">
    <property type="entry name" value="HYETHTZKNASE"/>
</dbReference>
<proteinExistence type="inferred from homology"/>
<comment type="cofactor">
    <cofactor evidence="2 11">
        <name>Mg(2+)</name>
        <dbReference type="ChEBI" id="CHEBI:18420"/>
    </cofactor>
</comment>
<dbReference type="GO" id="GO:0004417">
    <property type="term" value="F:hydroxyethylthiazole kinase activity"/>
    <property type="evidence" value="ECO:0007669"/>
    <property type="project" value="UniProtKB-EC"/>
</dbReference>
<reference evidence="12 13" key="1">
    <citation type="submission" date="2024-11" db="EMBL/GenBank/DDBJ databases">
        <authorList>
            <person name="Heng Y.C."/>
            <person name="Lim A.C.H."/>
            <person name="Lee J.K.Y."/>
            <person name="Kittelmann S."/>
        </authorList>
    </citation>
    <scope>NUCLEOTIDE SEQUENCE [LARGE SCALE GENOMIC DNA]</scope>
    <source>
        <strain evidence="12 13">WILCCON 0114</strain>
    </source>
</reference>
<keyword evidence="8 11" id="KW-0067">ATP-binding</keyword>
<gene>
    <name evidence="11 12" type="primary">thiM</name>
    <name evidence="12" type="ORF">ACJDT4_09055</name>
</gene>
<keyword evidence="5 11" id="KW-0479">Metal-binding</keyword>
<dbReference type="PIRSF" id="PIRSF000513">
    <property type="entry name" value="Thz_kinase"/>
    <property type="match status" value="1"/>
</dbReference>
<keyword evidence="6 11" id="KW-0547">Nucleotide-binding</keyword>
<evidence type="ECO:0000256" key="4">
    <source>
        <dbReference type="ARBA" id="ARBA00022679"/>
    </source>
</evidence>
<feature type="binding site" evidence="11">
    <location>
        <position position="169"/>
    </location>
    <ligand>
        <name>ATP</name>
        <dbReference type="ChEBI" id="CHEBI:30616"/>
    </ligand>
</feature>
<evidence type="ECO:0000256" key="3">
    <source>
        <dbReference type="ARBA" id="ARBA00004868"/>
    </source>
</evidence>
<comment type="pathway">
    <text evidence="3 11">Cofactor biosynthesis; thiamine diphosphate biosynthesis; 4-methyl-5-(2-phosphoethyl)-thiazole from 5-(2-hydroxyethyl)-4-methylthiazole: step 1/1.</text>
</comment>
<dbReference type="EC" id="2.7.1.50" evidence="11"/>
<dbReference type="InterPro" id="IPR000417">
    <property type="entry name" value="Hyethyz_kinase"/>
</dbReference>
<dbReference type="Proteomes" id="UP001623592">
    <property type="component" value="Unassembled WGS sequence"/>
</dbReference>
<dbReference type="NCBIfam" id="NF006830">
    <property type="entry name" value="PRK09355.1"/>
    <property type="match status" value="1"/>
</dbReference>
<keyword evidence="10 11" id="KW-0784">Thiamine biosynthesis</keyword>
<sequence length="272" mass="29146">MEVNEKFKELLCSVKEKKPLVHHITNYVTVNDCANIVLAVGGSPVMADDINEVEDMVSIASSLVINIGTLNSRTIEAMVKAGKRANKLGIPVVLDPVGVGATPYRKETALRLIKEIKFAVIRGNLAEIKILCGMNAASKGVDSEETLTDDAKEVAKVCAKNLNTVVAITGVNDYVSDGNKVMVLKNGTKMLTTVTGTGCMTTSLVGTYCGVTKDYLLAAAAGILTMSMSGEKAYEKLTEAEGSGNFRVRLIDEVFKLKGEDFMRRGSINEVC</sequence>
<evidence type="ECO:0000256" key="7">
    <source>
        <dbReference type="ARBA" id="ARBA00022777"/>
    </source>
</evidence>
<keyword evidence="9 11" id="KW-0460">Magnesium</keyword>
<dbReference type="EMBL" id="JBJIAA010000006">
    <property type="protein sequence ID" value="MFL0250567.1"/>
    <property type="molecule type" value="Genomic_DNA"/>
</dbReference>
<evidence type="ECO:0000256" key="8">
    <source>
        <dbReference type="ARBA" id="ARBA00022840"/>
    </source>
</evidence>
<dbReference type="RefSeq" id="WP_406787231.1">
    <property type="nucleotide sequence ID" value="NZ_JBJIAA010000006.1"/>
</dbReference>
<keyword evidence="7 11" id="KW-0418">Kinase</keyword>